<dbReference type="Pfam" id="PF04073">
    <property type="entry name" value="tRNA_edit"/>
    <property type="match status" value="1"/>
</dbReference>
<accession>A0A1M6QPU2</accession>
<dbReference type="NCBIfam" id="TIGR00011">
    <property type="entry name" value="YbaK_EbsC"/>
    <property type="match status" value="1"/>
</dbReference>
<dbReference type="PIRSF" id="PIRSF006181">
    <property type="entry name" value="EbsC_YbaK"/>
    <property type="match status" value="1"/>
</dbReference>
<dbReference type="InterPro" id="IPR007214">
    <property type="entry name" value="YbaK/aa-tRNA-synth-assoc-dom"/>
</dbReference>
<name>A0A1M6QPU2_9FIRM</name>
<dbReference type="PANTHER" id="PTHR30411:SF0">
    <property type="entry name" value="CYS-TRNA(PRO)_CYS-TRNA(CYS) DEACYLASE YBAK"/>
    <property type="match status" value="1"/>
</dbReference>
<comment type="similarity">
    <text evidence="1 4">Belongs to the prolyl-tRNA editing family. YbaK/EbsC subfamily.</text>
</comment>
<dbReference type="SUPFAM" id="SSF55826">
    <property type="entry name" value="YbaK/ProRS associated domain"/>
    <property type="match status" value="1"/>
</dbReference>
<evidence type="ECO:0000313" key="6">
    <source>
        <dbReference type="EMBL" id="SHK22113.1"/>
    </source>
</evidence>
<dbReference type="InterPro" id="IPR004369">
    <property type="entry name" value="Prolyl-tRNA_editing_YbaK/EbsC"/>
</dbReference>
<reference evidence="6 7" key="1">
    <citation type="submission" date="2016-11" db="EMBL/GenBank/DDBJ databases">
        <authorList>
            <person name="Jaros S."/>
            <person name="Januszkiewicz K."/>
            <person name="Wedrychowicz H."/>
        </authorList>
    </citation>
    <scope>NUCLEOTIDE SEQUENCE [LARGE SCALE GENOMIC DNA]</scope>
    <source>
        <strain evidence="6 7">DSM 15480</strain>
    </source>
</reference>
<organism evidence="6 7">
    <name type="scientific">Hespellia stercorisuis DSM 15480</name>
    <dbReference type="NCBI Taxonomy" id="1121950"/>
    <lineage>
        <taxon>Bacteria</taxon>
        <taxon>Bacillati</taxon>
        <taxon>Bacillota</taxon>
        <taxon>Clostridia</taxon>
        <taxon>Lachnospirales</taxon>
        <taxon>Lachnospiraceae</taxon>
        <taxon>Hespellia</taxon>
    </lineage>
</organism>
<proteinExistence type="inferred from homology"/>
<evidence type="ECO:0000256" key="4">
    <source>
        <dbReference type="PIRNR" id="PIRNR006181"/>
    </source>
</evidence>
<dbReference type="EMBL" id="FQZY01000036">
    <property type="protein sequence ID" value="SHK22113.1"/>
    <property type="molecule type" value="Genomic_DNA"/>
</dbReference>
<dbReference type="OrthoDB" id="9809296at2"/>
<dbReference type="GO" id="GO:0006412">
    <property type="term" value="P:translation"/>
    <property type="evidence" value="ECO:0007669"/>
    <property type="project" value="UniProtKB-KW"/>
</dbReference>
<evidence type="ECO:0000313" key="7">
    <source>
        <dbReference type="Proteomes" id="UP000184301"/>
    </source>
</evidence>
<keyword evidence="7" id="KW-1185">Reference proteome</keyword>
<dbReference type="InterPro" id="IPR036754">
    <property type="entry name" value="YbaK/aa-tRNA-synt-asso_dom_sf"/>
</dbReference>
<dbReference type="Gene3D" id="3.90.960.10">
    <property type="entry name" value="YbaK/aminoacyl-tRNA synthetase-associated domain"/>
    <property type="match status" value="1"/>
</dbReference>
<dbReference type="CDD" id="cd00002">
    <property type="entry name" value="YbaK_deacylase"/>
    <property type="match status" value="1"/>
</dbReference>
<feature type="domain" description="YbaK/aminoacyl-tRNA synthetase-associated" evidence="5">
    <location>
        <begin position="55"/>
        <end position="166"/>
    </location>
</feature>
<evidence type="ECO:0000259" key="5">
    <source>
        <dbReference type="Pfam" id="PF04073"/>
    </source>
</evidence>
<dbReference type="Proteomes" id="UP000184301">
    <property type="component" value="Unassembled WGS sequence"/>
</dbReference>
<protein>
    <recommendedName>
        <fullName evidence="4">Cys-tRNA(Pro)/Cys-tRNA(Cys) deacylase</fullName>
        <ecNumber evidence="4">4.2.-.-</ecNumber>
    </recommendedName>
</protein>
<keyword evidence="2 4" id="KW-0648">Protein biosynthesis</keyword>
<dbReference type="GO" id="GO:0016829">
    <property type="term" value="F:lyase activity"/>
    <property type="evidence" value="ECO:0007669"/>
    <property type="project" value="UniProtKB-KW"/>
</dbReference>
<dbReference type="GO" id="GO:0002161">
    <property type="term" value="F:aminoacyl-tRNA deacylase activity"/>
    <property type="evidence" value="ECO:0007669"/>
    <property type="project" value="InterPro"/>
</dbReference>
<dbReference type="EC" id="4.2.-.-" evidence="4"/>
<keyword evidence="3 4" id="KW-0456">Lyase</keyword>
<gene>
    <name evidence="6" type="ORF">SAMN02745243_02480</name>
</gene>
<evidence type="ECO:0000256" key="2">
    <source>
        <dbReference type="ARBA" id="ARBA00022917"/>
    </source>
</evidence>
<dbReference type="PANTHER" id="PTHR30411">
    <property type="entry name" value="CYTOPLASMIC PROTEIN"/>
    <property type="match status" value="1"/>
</dbReference>
<sequence>MQALSYYIVCESVEVVLGKKVKEVKTNAMRILESCGVSFVVHSYECGDFTDGVSVADQLGQPHEMVYKTLVAVGKSKEHFVFVIPIEAELDLKLAARAVGEKSIEMLPLKDLTKVTGYVRGGCTAIGMKKEFPTVVDNSAKEQEVIMVSGGRRGSQIELAPDDLVRAAHAVYNDITVKK</sequence>
<dbReference type="AlphaFoldDB" id="A0A1M6QPU2"/>
<dbReference type="STRING" id="1121950.SAMN02745243_02480"/>
<evidence type="ECO:0000256" key="1">
    <source>
        <dbReference type="ARBA" id="ARBA00009798"/>
    </source>
</evidence>
<evidence type="ECO:0000256" key="3">
    <source>
        <dbReference type="ARBA" id="ARBA00023239"/>
    </source>
</evidence>